<organism evidence="1 2">
    <name type="scientific">Fictibacillus macauensis ZFHKF-1</name>
    <dbReference type="NCBI Taxonomy" id="1196324"/>
    <lineage>
        <taxon>Bacteria</taxon>
        <taxon>Bacillati</taxon>
        <taxon>Bacillota</taxon>
        <taxon>Bacilli</taxon>
        <taxon>Bacillales</taxon>
        <taxon>Fictibacillaceae</taxon>
        <taxon>Fictibacillus</taxon>
    </lineage>
</organism>
<gene>
    <name evidence="1" type="ORF">A374_16413</name>
</gene>
<evidence type="ECO:0008006" key="3">
    <source>
        <dbReference type="Google" id="ProtNLM"/>
    </source>
</evidence>
<keyword evidence="2" id="KW-1185">Reference proteome</keyword>
<evidence type="ECO:0000313" key="1">
    <source>
        <dbReference type="EMBL" id="EIT84387.1"/>
    </source>
</evidence>
<dbReference type="PATRIC" id="fig|1196324.3.peg.3355"/>
<reference evidence="1 2" key="1">
    <citation type="journal article" date="2012" name="J. Bacteriol.">
        <title>Genome of Bacillus macauensis ZFHKF-1, a Long-Chain-Forming Bacterium.</title>
        <authorList>
            <person name="Cai L."/>
            <person name="Zhang T."/>
        </authorList>
    </citation>
    <scope>NUCLEOTIDE SEQUENCE [LARGE SCALE GENOMIC DNA]</scope>
    <source>
        <strain evidence="1 2">ZFHKF-1</strain>
    </source>
</reference>
<protein>
    <recommendedName>
        <fullName evidence="3">DUF2785 domain-containing protein</fullName>
    </recommendedName>
</protein>
<proteinExistence type="predicted"/>
<comment type="caution">
    <text evidence="1">The sequence shown here is derived from an EMBL/GenBank/DDBJ whole genome shotgun (WGS) entry which is preliminary data.</text>
</comment>
<evidence type="ECO:0000313" key="2">
    <source>
        <dbReference type="Proteomes" id="UP000004080"/>
    </source>
</evidence>
<dbReference type="Pfam" id="PF10978">
    <property type="entry name" value="DUF2785"/>
    <property type="match status" value="1"/>
</dbReference>
<sequence length="277" mass="31569">METSHINSLNELDLKARLQTMDWQQAPVAELLPSMVAHIGSLDAELRDHLIYQGFVELLAYHDRIDPDTCVALLHHCLDQSLMHGLGDENSDTVFTRSFTTLLIALLLYRDSQSDYLSDSLIAKTEKKLLYYFNKEQDVRGYVDQKGWAHSIAHGADALDELVQNPKCNQASYSAVLNAVWNKALTSATIYVDDEDERLLTPIFSMLTNGLPLQEIKDLLQATPQQLQQQKNNSTPEAYRRLYCNSKHFLKSFYVACSNYPTLKVLQKDIKECLQQL</sequence>
<dbReference type="Proteomes" id="UP000004080">
    <property type="component" value="Unassembled WGS sequence"/>
</dbReference>
<dbReference type="STRING" id="1196324.A374_16413"/>
<dbReference type="AlphaFoldDB" id="I8AFH7"/>
<dbReference type="EMBL" id="AKKV01000036">
    <property type="protein sequence ID" value="EIT84387.1"/>
    <property type="molecule type" value="Genomic_DNA"/>
</dbReference>
<dbReference type="OrthoDB" id="7619731at2"/>
<dbReference type="RefSeq" id="WP_007203355.1">
    <property type="nucleotide sequence ID" value="NZ_AKKV01000036.1"/>
</dbReference>
<dbReference type="eggNOG" id="ENOG5030DU7">
    <property type="taxonomic scope" value="Bacteria"/>
</dbReference>
<name>I8AFH7_9BACL</name>
<accession>I8AFH7</accession>
<dbReference type="InterPro" id="IPR021247">
    <property type="entry name" value="DUF2785"/>
</dbReference>